<gene>
    <name evidence="1" type="ORF">SLEP1_g45605</name>
</gene>
<keyword evidence="2" id="KW-1185">Reference proteome</keyword>
<dbReference type="Proteomes" id="UP001054252">
    <property type="component" value="Unassembled WGS sequence"/>
</dbReference>
<organism evidence="1 2">
    <name type="scientific">Rubroshorea leprosula</name>
    <dbReference type="NCBI Taxonomy" id="152421"/>
    <lineage>
        <taxon>Eukaryota</taxon>
        <taxon>Viridiplantae</taxon>
        <taxon>Streptophyta</taxon>
        <taxon>Embryophyta</taxon>
        <taxon>Tracheophyta</taxon>
        <taxon>Spermatophyta</taxon>
        <taxon>Magnoliopsida</taxon>
        <taxon>eudicotyledons</taxon>
        <taxon>Gunneridae</taxon>
        <taxon>Pentapetalae</taxon>
        <taxon>rosids</taxon>
        <taxon>malvids</taxon>
        <taxon>Malvales</taxon>
        <taxon>Dipterocarpaceae</taxon>
        <taxon>Rubroshorea</taxon>
    </lineage>
</organism>
<reference evidence="1 2" key="1">
    <citation type="journal article" date="2021" name="Commun. Biol.">
        <title>The genome of Shorea leprosula (Dipterocarpaceae) highlights the ecological relevance of drought in aseasonal tropical rainforests.</title>
        <authorList>
            <person name="Ng K.K.S."/>
            <person name="Kobayashi M.J."/>
            <person name="Fawcett J.A."/>
            <person name="Hatakeyama M."/>
            <person name="Paape T."/>
            <person name="Ng C.H."/>
            <person name="Ang C.C."/>
            <person name="Tnah L.H."/>
            <person name="Lee C.T."/>
            <person name="Nishiyama T."/>
            <person name="Sese J."/>
            <person name="O'Brien M.J."/>
            <person name="Copetti D."/>
            <person name="Mohd Noor M.I."/>
            <person name="Ong R.C."/>
            <person name="Putra M."/>
            <person name="Sireger I.Z."/>
            <person name="Indrioko S."/>
            <person name="Kosugi Y."/>
            <person name="Izuno A."/>
            <person name="Isagi Y."/>
            <person name="Lee S.L."/>
            <person name="Shimizu K.K."/>
        </authorList>
    </citation>
    <scope>NUCLEOTIDE SEQUENCE [LARGE SCALE GENOMIC DNA]</scope>
    <source>
        <strain evidence="1">214</strain>
    </source>
</reference>
<evidence type="ECO:0000313" key="2">
    <source>
        <dbReference type="Proteomes" id="UP001054252"/>
    </source>
</evidence>
<accession>A0AAV5LKD2</accession>
<dbReference type="AlphaFoldDB" id="A0AAV5LKD2"/>
<proteinExistence type="predicted"/>
<protein>
    <submittedName>
        <fullName evidence="1">Uncharacterized protein</fullName>
    </submittedName>
</protein>
<name>A0AAV5LKD2_9ROSI</name>
<sequence length="51" mass="5590">MDQSLGRGKGTIGPTMSEFKLGIQFRISLCSSFATKPIEDKANLPMEEDLT</sequence>
<comment type="caution">
    <text evidence="1">The sequence shown here is derived from an EMBL/GenBank/DDBJ whole genome shotgun (WGS) entry which is preliminary data.</text>
</comment>
<evidence type="ECO:0000313" key="1">
    <source>
        <dbReference type="EMBL" id="GKV37590.1"/>
    </source>
</evidence>
<dbReference type="EMBL" id="BPVZ01000123">
    <property type="protein sequence ID" value="GKV37590.1"/>
    <property type="molecule type" value="Genomic_DNA"/>
</dbReference>